<organism evidence="3 4">
    <name type="scientific">Breznakia blatticola</name>
    <dbReference type="NCBI Taxonomy" id="1754012"/>
    <lineage>
        <taxon>Bacteria</taxon>
        <taxon>Bacillati</taxon>
        <taxon>Bacillota</taxon>
        <taxon>Erysipelotrichia</taxon>
        <taxon>Erysipelotrichales</taxon>
        <taxon>Erysipelotrichaceae</taxon>
        <taxon>Breznakia</taxon>
    </lineage>
</organism>
<accession>A0A4R7Z8K7</accession>
<evidence type="ECO:0000313" key="3">
    <source>
        <dbReference type="EMBL" id="TDW11409.1"/>
    </source>
</evidence>
<dbReference type="RefSeq" id="WP_134171187.1">
    <property type="nucleotide sequence ID" value="NZ_SODD01000053.1"/>
</dbReference>
<reference evidence="3 4" key="1">
    <citation type="submission" date="2019-03" db="EMBL/GenBank/DDBJ databases">
        <title>Genomic Encyclopedia of Type Strains, Phase IV (KMG-IV): sequencing the most valuable type-strain genomes for metagenomic binning, comparative biology and taxonomic classification.</title>
        <authorList>
            <person name="Goeker M."/>
        </authorList>
    </citation>
    <scope>NUCLEOTIDE SEQUENCE [LARGE SCALE GENOMIC DNA]</scope>
    <source>
        <strain evidence="3 4">DSM 28867</strain>
    </source>
</reference>
<dbReference type="InterPro" id="IPR004341">
    <property type="entry name" value="CAT_RNA-bd_dom"/>
</dbReference>
<dbReference type="EMBL" id="SODD01000053">
    <property type="protein sequence ID" value="TDW11409.1"/>
    <property type="molecule type" value="Genomic_DNA"/>
</dbReference>
<dbReference type="Proteomes" id="UP000294743">
    <property type="component" value="Unassembled WGS sequence"/>
</dbReference>
<comment type="caution">
    <text evidence="3">The sequence shown here is derived from an EMBL/GenBank/DDBJ whole genome shotgun (WGS) entry which is preliminary data.</text>
</comment>
<dbReference type="OrthoDB" id="9813552at2"/>
<dbReference type="PANTHER" id="PTHR30185:SF15">
    <property type="entry name" value="CRYPTIC BETA-GLUCOSIDE BGL OPERON ANTITERMINATOR"/>
    <property type="match status" value="1"/>
</dbReference>
<sequence length="284" mass="33625">MKFKKKINNNFAFVEDDVGNEFIVTGRGIGFHHDLEIDIDESKVDKIFSTKDNIADKGTFETLLNINPDVLDVTLEVCKMAEKKLDVTFDNNTFIVIADHLSYAIKRYYDNINYSLSMYWELKKLYPKEYRVAVESLNLINERFGIYLDKTEISFITYHFVNVQNDTTMLSDTMKMTRLIKKIIDIVQYQLQIELNEDSFSYNRFINHLRYFFIRRISADTTHVNEVDELIIETVKIRYPKEYKVAQTIADFVRQEEGWSVSDDETLYLSLHVHRLLEQENTKK</sequence>
<evidence type="ECO:0000313" key="4">
    <source>
        <dbReference type="Proteomes" id="UP000294743"/>
    </source>
</evidence>
<feature type="domain" description="PRD" evidence="2">
    <location>
        <begin position="65"/>
        <end position="170"/>
    </location>
</feature>
<dbReference type="Pfam" id="PF00874">
    <property type="entry name" value="PRD"/>
    <property type="match status" value="2"/>
</dbReference>
<keyword evidence="1" id="KW-0677">Repeat</keyword>
<dbReference type="AlphaFoldDB" id="A0A4R7Z8K7"/>
<dbReference type="Gene3D" id="1.10.1790.10">
    <property type="entry name" value="PRD domain"/>
    <property type="match status" value="2"/>
</dbReference>
<dbReference type="InterPro" id="IPR036634">
    <property type="entry name" value="PRD_sf"/>
</dbReference>
<dbReference type="GO" id="GO:0003723">
    <property type="term" value="F:RNA binding"/>
    <property type="evidence" value="ECO:0007669"/>
    <property type="project" value="InterPro"/>
</dbReference>
<dbReference type="SMART" id="SM01061">
    <property type="entry name" value="CAT_RBD"/>
    <property type="match status" value="1"/>
</dbReference>
<dbReference type="InterPro" id="IPR050661">
    <property type="entry name" value="BglG_antiterminators"/>
</dbReference>
<dbReference type="InterPro" id="IPR036650">
    <property type="entry name" value="CAT_RNA-bd_dom_sf"/>
</dbReference>
<evidence type="ECO:0000259" key="2">
    <source>
        <dbReference type="PROSITE" id="PS51372"/>
    </source>
</evidence>
<protein>
    <submittedName>
        <fullName evidence="3">BglG family transcriptional antiterminator</fullName>
    </submittedName>
</protein>
<dbReference type="PANTHER" id="PTHR30185">
    <property type="entry name" value="CRYPTIC BETA-GLUCOSIDE BGL OPERON ANTITERMINATOR"/>
    <property type="match status" value="1"/>
</dbReference>
<evidence type="ECO:0000256" key="1">
    <source>
        <dbReference type="ARBA" id="ARBA00022737"/>
    </source>
</evidence>
<keyword evidence="4" id="KW-1185">Reference proteome</keyword>
<dbReference type="SUPFAM" id="SSF63520">
    <property type="entry name" value="PTS-regulatory domain, PRD"/>
    <property type="match status" value="2"/>
</dbReference>
<dbReference type="PROSITE" id="PS51372">
    <property type="entry name" value="PRD_2"/>
    <property type="match status" value="2"/>
</dbReference>
<dbReference type="Pfam" id="PF03123">
    <property type="entry name" value="CAT_RBD"/>
    <property type="match status" value="1"/>
</dbReference>
<dbReference type="GO" id="GO:0006355">
    <property type="term" value="P:regulation of DNA-templated transcription"/>
    <property type="evidence" value="ECO:0007669"/>
    <property type="project" value="InterPro"/>
</dbReference>
<dbReference type="InterPro" id="IPR011608">
    <property type="entry name" value="PRD"/>
</dbReference>
<dbReference type="SUPFAM" id="SSF50151">
    <property type="entry name" value="SacY-like RNA-binding domain"/>
    <property type="match status" value="1"/>
</dbReference>
<gene>
    <name evidence="3" type="ORF">EDD63_15310</name>
</gene>
<name>A0A4R7Z8K7_9FIRM</name>
<dbReference type="Gene3D" id="2.30.24.10">
    <property type="entry name" value="CAT RNA-binding domain"/>
    <property type="match status" value="1"/>
</dbReference>
<proteinExistence type="predicted"/>
<feature type="domain" description="PRD" evidence="2">
    <location>
        <begin position="171"/>
        <end position="283"/>
    </location>
</feature>